<feature type="domain" description="EF-hand" evidence="3">
    <location>
        <begin position="115"/>
        <end position="150"/>
    </location>
</feature>
<dbReference type="Pfam" id="PF13499">
    <property type="entry name" value="EF-hand_7"/>
    <property type="match status" value="1"/>
</dbReference>
<keyword evidence="2" id="KW-0106">Calcium</keyword>
<keyword evidence="5" id="KW-1185">Reference proteome</keyword>
<evidence type="ECO:0000313" key="4">
    <source>
        <dbReference type="EMBL" id="CAI2382103.1"/>
    </source>
</evidence>
<dbReference type="SUPFAM" id="SSF47473">
    <property type="entry name" value="EF-hand"/>
    <property type="match status" value="1"/>
</dbReference>
<dbReference type="PANTHER" id="PTHR23050">
    <property type="entry name" value="CALCIUM BINDING PROTEIN"/>
    <property type="match status" value="1"/>
</dbReference>
<dbReference type="AlphaFoldDB" id="A0AAD2D795"/>
<organism evidence="4 5">
    <name type="scientific">Euplotes crassus</name>
    <dbReference type="NCBI Taxonomy" id="5936"/>
    <lineage>
        <taxon>Eukaryota</taxon>
        <taxon>Sar</taxon>
        <taxon>Alveolata</taxon>
        <taxon>Ciliophora</taxon>
        <taxon>Intramacronucleata</taxon>
        <taxon>Spirotrichea</taxon>
        <taxon>Hypotrichia</taxon>
        <taxon>Euplotida</taxon>
        <taxon>Euplotidae</taxon>
        <taxon>Moneuplotes</taxon>
    </lineage>
</organism>
<dbReference type="InterPro" id="IPR018247">
    <property type="entry name" value="EF_Hand_1_Ca_BS"/>
</dbReference>
<dbReference type="GO" id="GO:0005509">
    <property type="term" value="F:calcium ion binding"/>
    <property type="evidence" value="ECO:0007669"/>
    <property type="project" value="InterPro"/>
</dbReference>
<evidence type="ECO:0000259" key="3">
    <source>
        <dbReference type="PROSITE" id="PS50222"/>
    </source>
</evidence>
<protein>
    <recommendedName>
        <fullName evidence="3">EF-hand domain-containing protein</fullName>
    </recommendedName>
</protein>
<gene>
    <name evidence="4" type="ORF">ECRASSUSDP1_LOCUS23570</name>
</gene>
<dbReference type="EMBL" id="CAMPGE010024251">
    <property type="protein sequence ID" value="CAI2382103.1"/>
    <property type="molecule type" value="Genomic_DNA"/>
</dbReference>
<comment type="caution">
    <text evidence="4">The sequence shown here is derived from an EMBL/GenBank/DDBJ whole genome shotgun (WGS) entry which is preliminary data.</text>
</comment>
<reference evidence="4" key="1">
    <citation type="submission" date="2023-07" db="EMBL/GenBank/DDBJ databases">
        <authorList>
            <consortium name="AG Swart"/>
            <person name="Singh M."/>
            <person name="Singh A."/>
            <person name="Seah K."/>
            <person name="Emmerich C."/>
        </authorList>
    </citation>
    <scope>NUCLEOTIDE SEQUENCE</scope>
    <source>
        <strain evidence="4">DP1</strain>
    </source>
</reference>
<feature type="domain" description="EF-hand" evidence="3">
    <location>
        <begin position="162"/>
        <end position="187"/>
    </location>
</feature>
<dbReference type="CDD" id="cd00051">
    <property type="entry name" value="EFh"/>
    <property type="match status" value="1"/>
</dbReference>
<keyword evidence="1" id="KW-0677">Repeat</keyword>
<dbReference type="SMART" id="SM00054">
    <property type="entry name" value="EFh"/>
    <property type="match status" value="2"/>
</dbReference>
<dbReference type="PROSITE" id="PS50222">
    <property type="entry name" value="EF_HAND_2"/>
    <property type="match status" value="2"/>
</dbReference>
<sequence length="193" mass="22134">MDKEALDKNGLNEKEVQELLKATSEKSMNKIIHETEMLKSQAQVNDMNIDLKEVENFLQEISPGQRTTIEKSDLKRYLEKFPKKYSPKEINFLMNGQKEMDAKTLHELLTTTSIEPFDPIEEAFKLLDVEGKGFLTVDTFKTIFSNLGFGEITPSDEDIFKEVADFDGDGVINLEDFKKILVSYQAPEEEVKE</sequence>
<dbReference type="Proteomes" id="UP001295684">
    <property type="component" value="Unassembled WGS sequence"/>
</dbReference>
<dbReference type="PROSITE" id="PS00018">
    <property type="entry name" value="EF_HAND_1"/>
    <property type="match status" value="1"/>
</dbReference>
<dbReference type="InterPro" id="IPR050145">
    <property type="entry name" value="Centrin_CML-like"/>
</dbReference>
<accession>A0AAD2D795</accession>
<evidence type="ECO:0000256" key="2">
    <source>
        <dbReference type="ARBA" id="ARBA00022837"/>
    </source>
</evidence>
<evidence type="ECO:0000256" key="1">
    <source>
        <dbReference type="ARBA" id="ARBA00022737"/>
    </source>
</evidence>
<evidence type="ECO:0000313" key="5">
    <source>
        <dbReference type="Proteomes" id="UP001295684"/>
    </source>
</evidence>
<dbReference type="InterPro" id="IPR011992">
    <property type="entry name" value="EF-hand-dom_pair"/>
</dbReference>
<dbReference type="InterPro" id="IPR002048">
    <property type="entry name" value="EF_hand_dom"/>
</dbReference>
<name>A0AAD2D795_EUPCR</name>
<proteinExistence type="predicted"/>
<dbReference type="Gene3D" id="1.10.238.10">
    <property type="entry name" value="EF-hand"/>
    <property type="match status" value="1"/>
</dbReference>